<dbReference type="AlphaFoldDB" id="A0A1F7XCM7"/>
<evidence type="ECO:0000313" key="2">
    <source>
        <dbReference type="EMBL" id="OGM12529.1"/>
    </source>
</evidence>
<accession>A0A1F7XCM7</accession>
<organism evidence="2 3">
    <name type="scientific">Candidatus Woesebacteria bacterium RBG_16_39_8b</name>
    <dbReference type="NCBI Taxonomy" id="1802482"/>
    <lineage>
        <taxon>Bacteria</taxon>
        <taxon>Candidatus Woeseibacteriota</taxon>
    </lineage>
</organism>
<evidence type="ECO:0000313" key="3">
    <source>
        <dbReference type="Proteomes" id="UP000179013"/>
    </source>
</evidence>
<protein>
    <submittedName>
        <fullName evidence="2">Uncharacterized protein</fullName>
    </submittedName>
</protein>
<comment type="caution">
    <text evidence="2">The sequence shown here is derived from an EMBL/GenBank/DDBJ whole genome shotgun (WGS) entry which is preliminary data.</text>
</comment>
<keyword evidence="1" id="KW-0175">Coiled coil</keyword>
<name>A0A1F7XCM7_9BACT</name>
<sequence length="65" mass="7471">MDKYICLHSIKKVAEEIKSLEADCALLKSISARKIQDKLKELRATLEILTNDILKITIQEVEDEK</sequence>
<dbReference type="EMBL" id="MGFU01000038">
    <property type="protein sequence ID" value="OGM12529.1"/>
    <property type="molecule type" value="Genomic_DNA"/>
</dbReference>
<dbReference type="Proteomes" id="UP000179013">
    <property type="component" value="Unassembled WGS sequence"/>
</dbReference>
<reference evidence="2 3" key="1">
    <citation type="journal article" date="2016" name="Nat. Commun.">
        <title>Thousands of microbial genomes shed light on interconnected biogeochemical processes in an aquifer system.</title>
        <authorList>
            <person name="Anantharaman K."/>
            <person name="Brown C.T."/>
            <person name="Hug L.A."/>
            <person name="Sharon I."/>
            <person name="Castelle C.J."/>
            <person name="Probst A.J."/>
            <person name="Thomas B.C."/>
            <person name="Singh A."/>
            <person name="Wilkins M.J."/>
            <person name="Karaoz U."/>
            <person name="Brodie E.L."/>
            <person name="Williams K.H."/>
            <person name="Hubbard S.S."/>
            <person name="Banfield J.F."/>
        </authorList>
    </citation>
    <scope>NUCLEOTIDE SEQUENCE [LARGE SCALE GENOMIC DNA]</scope>
</reference>
<gene>
    <name evidence="2" type="ORF">A2V80_00850</name>
</gene>
<proteinExistence type="predicted"/>
<evidence type="ECO:0000256" key="1">
    <source>
        <dbReference type="SAM" id="Coils"/>
    </source>
</evidence>
<feature type="coiled-coil region" evidence="1">
    <location>
        <begin position="10"/>
        <end position="59"/>
    </location>
</feature>